<protein>
    <submittedName>
        <fullName evidence="6">Mannan endo-1,4-beta-mannosidase</fullName>
    </submittedName>
</protein>
<dbReference type="InterPro" id="IPR017853">
    <property type="entry name" value="GH"/>
</dbReference>
<reference evidence="6 7" key="1">
    <citation type="submission" date="2019-07" db="EMBL/GenBank/DDBJ databases">
        <title>Genomic Encyclopedia of Archaeal and Bacterial Type Strains, Phase II (KMG-II): from individual species to whole genera.</title>
        <authorList>
            <person name="Goeker M."/>
        </authorList>
    </citation>
    <scope>NUCLEOTIDE SEQUENCE [LARGE SCALE GENOMIC DNA]</scope>
    <source>
        <strain evidence="6 7">DSM 18850</strain>
    </source>
</reference>
<dbReference type="PANTHER" id="PTHR40079">
    <property type="entry name" value="MANNAN ENDO-1,4-BETA-MANNOSIDASE E-RELATED"/>
    <property type="match status" value="1"/>
</dbReference>
<dbReference type="GO" id="GO:0016985">
    <property type="term" value="F:mannan endo-1,4-beta-mannosidase activity"/>
    <property type="evidence" value="ECO:0007669"/>
    <property type="project" value="InterPro"/>
</dbReference>
<dbReference type="GO" id="GO:0006080">
    <property type="term" value="P:substituted mannan metabolic process"/>
    <property type="evidence" value="ECO:0007669"/>
    <property type="project" value="InterPro"/>
</dbReference>
<comment type="caution">
    <text evidence="6">The sequence shown here is derived from an EMBL/GenBank/DDBJ whole genome shotgun (WGS) entry which is preliminary data.</text>
</comment>
<dbReference type="EMBL" id="VNHX01000037">
    <property type="protein sequence ID" value="TYP87339.1"/>
    <property type="molecule type" value="Genomic_DNA"/>
</dbReference>
<feature type="domain" description="GH26" evidence="5">
    <location>
        <begin position="48"/>
        <end position="381"/>
    </location>
</feature>
<keyword evidence="3 4" id="KW-0326">Glycosidase</keyword>
<organism evidence="6 7">
    <name type="scientific">Sphingobacterium allocomposti</name>
    <dbReference type="NCBI Taxonomy" id="415956"/>
    <lineage>
        <taxon>Bacteria</taxon>
        <taxon>Pseudomonadati</taxon>
        <taxon>Bacteroidota</taxon>
        <taxon>Sphingobacteriia</taxon>
        <taxon>Sphingobacteriales</taxon>
        <taxon>Sphingobacteriaceae</taxon>
        <taxon>Sphingobacterium</taxon>
    </lineage>
</organism>
<name>A0A5S5CYB0_9SPHI</name>
<feature type="active site" description="Nucleophile" evidence="4">
    <location>
        <position position="306"/>
    </location>
</feature>
<accession>A0A5S5CYB0</accession>
<dbReference type="Gene3D" id="3.20.20.80">
    <property type="entry name" value="Glycosidases"/>
    <property type="match status" value="1"/>
</dbReference>
<proteinExistence type="inferred from homology"/>
<dbReference type="PROSITE" id="PS51257">
    <property type="entry name" value="PROKAR_LIPOPROTEIN"/>
    <property type="match status" value="1"/>
</dbReference>
<evidence type="ECO:0000259" key="5">
    <source>
        <dbReference type="PROSITE" id="PS51764"/>
    </source>
</evidence>
<evidence type="ECO:0000256" key="4">
    <source>
        <dbReference type="PROSITE-ProRule" id="PRU01100"/>
    </source>
</evidence>
<evidence type="ECO:0000313" key="7">
    <source>
        <dbReference type="Proteomes" id="UP000325105"/>
    </source>
</evidence>
<dbReference type="RefSeq" id="WP_211357582.1">
    <property type="nucleotide sequence ID" value="NZ_VNHX01000037.1"/>
</dbReference>
<evidence type="ECO:0000256" key="1">
    <source>
        <dbReference type="ARBA" id="ARBA00007754"/>
    </source>
</evidence>
<dbReference type="InterPro" id="IPR000805">
    <property type="entry name" value="Glyco_hydro_26"/>
</dbReference>
<dbReference type="PROSITE" id="PS51764">
    <property type="entry name" value="GH26"/>
    <property type="match status" value="1"/>
</dbReference>
<comment type="similarity">
    <text evidence="1 4">Belongs to the glycosyl hydrolase 26 family.</text>
</comment>
<evidence type="ECO:0000256" key="2">
    <source>
        <dbReference type="ARBA" id="ARBA00022801"/>
    </source>
</evidence>
<evidence type="ECO:0000256" key="3">
    <source>
        <dbReference type="ARBA" id="ARBA00023295"/>
    </source>
</evidence>
<sequence length="396" mass="45143">MNKSTILSFAFLLMVTIGCGKSKDDIIDDDKGNDEAVSLSLFDKSATAETKALYSQLWRIQSKGFMFGHHDALIYGREWMNEPGRSDVYEIVEDYPAVFSVDFAEVMDDRRATSTLNAARKRTILEARKRGEVITAVCHLNNPLTGGDSWDNSSDDVAKQILQEGSATNVKFKQWLDNLAEFALSLKDEQGKLIPIIYRPFHEHTQQWSWWGSKCTTNDEFIQLWKFTLNYLKEVKGVHNFIYAISPQRDNVGGREELLFRWPGDDFVDFIGMDCYHGTNTQAFQSNLRALQVLSKEKLKPCGVTEVGIEGIRNGGAPYTEYWTKEILTPLIGKQVSMVVMWRNAYDPLKEGFHFYGPWKGHSSVEDFKVLYRSSVSLFSKDLPNMYVLADNVTVN</sequence>
<gene>
    <name evidence="6" type="ORF">BC792_13710</name>
</gene>
<keyword evidence="2 4" id="KW-0378">Hydrolase</keyword>
<dbReference type="InterPro" id="IPR022790">
    <property type="entry name" value="GH26_dom"/>
</dbReference>
<feature type="active site" description="Proton donor" evidence="4">
    <location>
        <position position="203"/>
    </location>
</feature>
<dbReference type="Proteomes" id="UP000325105">
    <property type="component" value="Unassembled WGS sequence"/>
</dbReference>
<dbReference type="SUPFAM" id="SSF51445">
    <property type="entry name" value="(Trans)glycosidases"/>
    <property type="match status" value="1"/>
</dbReference>
<keyword evidence="7" id="KW-1185">Reference proteome</keyword>
<dbReference type="PRINTS" id="PR00739">
    <property type="entry name" value="GLHYDRLASE26"/>
</dbReference>
<dbReference type="PANTHER" id="PTHR40079:SF4">
    <property type="entry name" value="GH26 DOMAIN-CONTAINING PROTEIN-RELATED"/>
    <property type="match status" value="1"/>
</dbReference>
<dbReference type="AlphaFoldDB" id="A0A5S5CYB0"/>
<evidence type="ECO:0000313" key="6">
    <source>
        <dbReference type="EMBL" id="TYP87339.1"/>
    </source>
</evidence>
<dbReference type="Pfam" id="PF02156">
    <property type="entry name" value="Glyco_hydro_26"/>
    <property type="match status" value="1"/>
</dbReference>